<evidence type="ECO:0000313" key="1">
    <source>
        <dbReference type="EMBL" id="TWU17335.1"/>
    </source>
</evidence>
<dbReference type="InterPro" id="IPR014845">
    <property type="entry name" value="GYD/TTHA1554"/>
</dbReference>
<sequence length="99" mass="10499">MATFITTIKFTPQGIKAIKETTQRAASLKSAAKKMGVSVKHIFWTLGDHDGTLIFEAPDDETAAALMMHLGAAGNVHTATERAFTAAEMDTVLAKVHGG</sequence>
<reference evidence="1 2" key="1">
    <citation type="submission" date="2019-02" db="EMBL/GenBank/DDBJ databases">
        <title>Deep-cultivation of Planctomycetes and their phenomic and genomic characterization uncovers novel biology.</title>
        <authorList>
            <person name="Wiegand S."/>
            <person name="Jogler M."/>
            <person name="Boedeker C."/>
            <person name="Pinto D."/>
            <person name="Vollmers J."/>
            <person name="Rivas-Marin E."/>
            <person name="Kohn T."/>
            <person name="Peeters S.H."/>
            <person name="Heuer A."/>
            <person name="Rast P."/>
            <person name="Oberbeckmann S."/>
            <person name="Bunk B."/>
            <person name="Jeske O."/>
            <person name="Meyerdierks A."/>
            <person name="Storesund J.E."/>
            <person name="Kallscheuer N."/>
            <person name="Luecker S."/>
            <person name="Lage O.M."/>
            <person name="Pohl T."/>
            <person name="Merkel B.J."/>
            <person name="Hornburger P."/>
            <person name="Mueller R.-W."/>
            <person name="Bruemmer F."/>
            <person name="Labrenz M."/>
            <person name="Spormann A.M."/>
            <person name="Op Den Camp H."/>
            <person name="Overmann J."/>
            <person name="Amann R."/>
            <person name="Jetten M.S.M."/>
            <person name="Mascher T."/>
            <person name="Medema M.H."/>
            <person name="Devos D.P."/>
            <person name="Kaster A.-K."/>
            <person name="Ovreas L."/>
            <person name="Rohde M."/>
            <person name="Galperin M.Y."/>
            <person name="Jogler C."/>
        </authorList>
    </citation>
    <scope>NUCLEOTIDE SEQUENCE [LARGE SCALE GENOMIC DNA]</scope>
    <source>
        <strain evidence="1 2">Pla52o</strain>
    </source>
</reference>
<accession>A0A5C6BZH3</accession>
<organism evidence="1 2">
    <name type="scientific">Novipirellula galeiformis</name>
    <dbReference type="NCBI Taxonomy" id="2528004"/>
    <lineage>
        <taxon>Bacteria</taxon>
        <taxon>Pseudomonadati</taxon>
        <taxon>Planctomycetota</taxon>
        <taxon>Planctomycetia</taxon>
        <taxon>Pirellulales</taxon>
        <taxon>Pirellulaceae</taxon>
        <taxon>Novipirellula</taxon>
    </lineage>
</organism>
<protein>
    <submittedName>
        <fullName evidence="1">GYD domain protein</fullName>
    </submittedName>
</protein>
<dbReference type="Proteomes" id="UP000316304">
    <property type="component" value="Unassembled WGS sequence"/>
</dbReference>
<dbReference type="Pfam" id="PF08734">
    <property type="entry name" value="GYD"/>
    <property type="match status" value="1"/>
</dbReference>
<dbReference type="OrthoDB" id="5243930at2"/>
<comment type="caution">
    <text evidence="1">The sequence shown here is derived from an EMBL/GenBank/DDBJ whole genome shotgun (WGS) entry which is preliminary data.</text>
</comment>
<dbReference type="AlphaFoldDB" id="A0A5C6BZH3"/>
<evidence type="ECO:0000313" key="2">
    <source>
        <dbReference type="Proteomes" id="UP000316304"/>
    </source>
</evidence>
<dbReference type="RefSeq" id="WP_146597259.1">
    <property type="nucleotide sequence ID" value="NZ_SJPT01000013.1"/>
</dbReference>
<name>A0A5C6BZH3_9BACT</name>
<dbReference type="EMBL" id="SJPT01000013">
    <property type="protein sequence ID" value="TWU17335.1"/>
    <property type="molecule type" value="Genomic_DNA"/>
</dbReference>
<proteinExistence type="predicted"/>
<keyword evidence="2" id="KW-1185">Reference proteome</keyword>
<gene>
    <name evidence="1" type="ORF">Pla52o_53410</name>
</gene>